<protein>
    <submittedName>
        <fullName evidence="2">Putative conserved secreted protein</fullName>
    </submittedName>
</protein>
<evidence type="ECO:0000313" key="2">
    <source>
        <dbReference type="EMBL" id="MXU96205.1"/>
    </source>
</evidence>
<reference evidence="2" key="1">
    <citation type="submission" date="2019-12" db="EMBL/GenBank/DDBJ databases">
        <title>An insight into the sialome of adult female Ixodes ricinus ticks feeding for 6 days.</title>
        <authorList>
            <person name="Perner J."/>
            <person name="Ribeiro J.M.C."/>
        </authorList>
    </citation>
    <scope>NUCLEOTIDE SEQUENCE</scope>
    <source>
        <strain evidence="2">Semi-engorged</strain>
        <tissue evidence="2">Salivary glands</tissue>
    </source>
</reference>
<keyword evidence="1" id="KW-0472">Membrane</keyword>
<dbReference type="EMBL" id="GIFC01014122">
    <property type="protein sequence ID" value="MXU96205.1"/>
    <property type="molecule type" value="Transcribed_RNA"/>
</dbReference>
<feature type="transmembrane region" description="Helical" evidence="1">
    <location>
        <begin position="84"/>
        <end position="104"/>
    </location>
</feature>
<name>A0A6B0V326_IXORI</name>
<feature type="transmembrane region" description="Helical" evidence="1">
    <location>
        <begin position="124"/>
        <end position="146"/>
    </location>
</feature>
<evidence type="ECO:0000256" key="1">
    <source>
        <dbReference type="SAM" id="Phobius"/>
    </source>
</evidence>
<proteinExistence type="predicted"/>
<organism evidence="2">
    <name type="scientific">Ixodes ricinus</name>
    <name type="common">Common tick</name>
    <name type="synonym">Acarus ricinus</name>
    <dbReference type="NCBI Taxonomy" id="34613"/>
    <lineage>
        <taxon>Eukaryota</taxon>
        <taxon>Metazoa</taxon>
        <taxon>Ecdysozoa</taxon>
        <taxon>Arthropoda</taxon>
        <taxon>Chelicerata</taxon>
        <taxon>Arachnida</taxon>
        <taxon>Acari</taxon>
        <taxon>Parasitiformes</taxon>
        <taxon>Ixodida</taxon>
        <taxon>Ixodoidea</taxon>
        <taxon>Ixodidae</taxon>
        <taxon>Ixodinae</taxon>
        <taxon>Ixodes</taxon>
    </lineage>
</organism>
<accession>A0A6B0V326</accession>
<keyword evidence="1" id="KW-1133">Transmembrane helix</keyword>
<keyword evidence="1" id="KW-0812">Transmembrane</keyword>
<sequence length="209" mass="24065">MLHMGKHSRSSFSLWKKKLIAGTFLFLFFSTALRHARITRGTALMEALLYVAFSSNVVSLLPCRRADLSYLVKVRTNRIFSPHVNHRCSSFVFFVCVHVFHFIIKVPFFSLPKKKRKKKQNLSAVFIGLWLLRVSSNVVCVLYNIFKLFFSHALSCLAFLYGGYCCTRVHSTDSFHRGVSTETLGFGDGVWYIMPRCSLYVFSIALYLF</sequence>
<feature type="transmembrane region" description="Helical" evidence="1">
    <location>
        <begin position="190"/>
        <end position="208"/>
    </location>
</feature>
<dbReference type="AlphaFoldDB" id="A0A6B0V326"/>